<dbReference type="OrthoDB" id="3171994at2"/>
<sequence>MAEGTNGRRRFSDKWGKHELDVLAVLSSAFPQWLTSRQIAQRVKAYADSYGELADQAAKAAFAKQFQRDRAKLAAMGIAIESRQPEYSSKSEGQDFASYRLQLGDEPRIRMHFAQEDMPVLAAANYLARSIAMSQEAWEEPVRPVSRTTPRVPQVPIPGLGLDSIAPGLGTQHLPDDLVRVIDSRRFAATVDVDGENLNVAYADSDDLAMFVLEHPGASIVSPQEAVDAFHRRLEAATRFQLADESISPGAATVVSPEIVRSNPAEHIATDMDDDDMDLPHARRASASSFQTGSEVDRRLRLMLFLSAHLGEEFSLSELADRFIGTPRSKEELRKFVNTIHKDINTLTTVSDDGEMAGSQFFDIDWSLLDENGIVSATNSLGLERLAGISPQYLSMLTASLNYLAHSPLLPEESRAQAESLYERLRTHVGPGETPWLSLTGYETEPKSFSVVRRAIKTGSLLDMEYTDAAGRTRRKVVAPAKIFVDEGVYYAAVWTDIGDAAKGTSAEDTPSDSGSESKGTHHLKQGTGRNRQWQVLRIARIEHADIVQPSHKVEFPDVPVSELRKWSFDNGTAAVFITDRPDLMYIKSLPGASVEPCGTGQKVHLTVSSDSWFVAFCIAHAKHITAVAPETLRTMILARAQREITISDSAEENQSDE</sequence>
<gene>
    <name evidence="2" type="ORF">BINDI_0585</name>
</gene>
<dbReference type="Proteomes" id="UP000028569">
    <property type="component" value="Chromosome"/>
</dbReference>
<proteinExistence type="predicted"/>
<dbReference type="KEGG" id="bii:BINDI_0585"/>
<organism evidence="2 3">
    <name type="scientific">Bifidobacterium [indicum] DSM 20214 = LMG 11587</name>
    <dbReference type="NCBI Taxonomy" id="1341694"/>
    <lineage>
        <taxon>Bacteria</taxon>
        <taxon>Bacillati</taxon>
        <taxon>Actinomycetota</taxon>
        <taxon>Actinomycetes</taxon>
        <taxon>Bifidobacteriales</taxon>
        <taxon>Bifidobacteriaceae</taxon>
        <taxon>Bifidobacterium</taxon>
    </lineage>
</organism>
<reference evidence="2 3" key="1">
    <citation type="journal article" date="2014" name="Appl. Environ. Microbiol.">
        <title>Genomic encyclopedia of type strains of the genus Bifidobacterium.</title>
        <authorList>
            <person name="Milani C."/>
            <person name="Lugli G.A."/>
            <person name="Duranti S."/>
            <person name="Turroni F."/>
            <person name="Bottacini F."/>
            <person name="Mangifesta M."/>
            <person name="Sanchez B."/>
            <person name="Viappiani A."/>
            <person name="Mancabelli L."/>
            <person name="Taminiau B."/>
            <person name="Delcenserie V."/>
            <person name="Barrangou R."/>
            <person name="Margolles A."/>
            <person name="van Sinderen D."/>
            <person name="Ventura M."/>
        </authorList>
    </citation>
    <scope>NUCLEOTIDE SEQUENCE [LARGE SCALE GENOMIC DNA]</scope>
    <source>
        <strain evidence="2 3">LMG 11587</strain>
    </source>
</reference>
<feature type="compositionally biased region" description="Polar residues" evidence="1">
    <location>
        <begin position="507"/>
        <end position="518"/>
    </location>
</feature>
<name>A0A087VU92_9BIFI</name>
<evidence type="ECO:0000256" key="1">
    <source>
        <dbReference type="SAM" id="MobiDB-lite"/>
    </source>
</evidence>
<dbReference type="AlphaFoldDB" id="A0A087VU92"/>
<keyword evidence="3" id="KW-1185">Reference proteome</keyword>
<feature type="region of interest" description="Disordered" evidence="1">
    <location>
        <begin position="502"/>
        <end position="528"/>
    </location>
</feature>
<dbReference type="EMBL" id="CP006018">
    <property type="protein sequence ID" value="AIC91863.1"/>
    <property type="molecule type" value="Genomic_DNA"/>
</dbReference>
<protein>
    <submittedName>
        <fullName evidence="2">Putative transcriptional regulator</fullName>
    </submittedName>
</protein>
<evidence type="ECO:0000313" key="2">
    <source>
        <dbReference type="EMBL" id="AIC91863.1"/>
    </source>
</evidence>
<dbReference type="PROSITE" id="PS52050">
    <property type="entry name" value="WYL"/>
    <property type="match status" value="1"/>
</dbReference>
<dbReference type="HOGENOM" id="CLU_429416_0_0_11"/>
<evidence type="ECO:0000313" key="3">
    <source>
        <dbReference type="Proteomes" id="UP000028569"/>
    </source>
</evidence>
<accession>A0A087VU92</accession>